<keyword evidence="2" id="KW-1185">Reference proteome</keyword>
<organism evidence="1 2">
    <name type="scientific">Paratrimastix pyriformis</name>
    <dbReference type="NCBI Taxonomy" id="342808"/>
    <lineage>
        <taxon>Eukaryota</taxon>
        <taxon>Metamonada</taxon>
        <taxon>Preaxostyla</taxon>
        <taxon>Paratrimastigidae</taxon>
        <taxon>Paratrimastix</taxon>
    </lineage>
</organism>
<proteinExistence type="predicted"/>
<accession>A0ABQ8UPF3</accession>
<sequence>MDCLSTFRPIPPELLLPIIENSDWPLRTYLQFLSLSHPIRETVHGALREITFEHPAALRDETKYAPTPTADSLAAIVGPCKKLRKMSFPQNALGECQAFVLQCPPWVNEAFAGHTNLTALYVPTLEAITSVMGHILGHLSGLEELHLSPDPSRPRTELRWLMEVLNRRCPRLRVLDLPGLDLPTEDRGDIASLGRSLRQVDMPNATQSEYAEALLRRCTSLERLTLTWCPGPSMESFAARLTHLSLLGFYDMDGLPDLGCCRLEFLALSGISDPAALRMLTANQATLHSVALQLSGYDQGPLWACLIDLPRLTTLDLQLADRAVSLNALPPSLANRLTSLSLRGPAPSLDCGECPVRFSSATLRRLELGVNETVASQVTLACPALEVLSMPQKEPCPLVLECPRLLSLLDLCTPDLRHGAMPALVRLTSRQVPQPGWLPGLMRTSPRLSQLSLLGKLGPEALGAILAAGVGLTRLTVHLDGAQCHPALLELVLPAALERLEVGLSLGPTDFQQLRVVASPGLRTFRLCGGPGFTQVIPVPMRVALRAPGLASLQLDKLPTLSAVEFEGPAPPPPLTSLIIGDCYALEGAALLRCLTEYGARLRWVGLPRLSDSCVAVWRPLLAALCGLPQLQRLEFDSLPPCEMLTLACPTLRYLQLPTLPGSFTRTHLRSLVLDCPRLEVLQAPLGRLLESFQLTQPASPFLRLVVGVSADYGVLEMVRDELPPGVVVPTPDDG</sequence>
<dbReference type="PANTHER" id="PTHR13318">
    <property type="entry name" value="PARTNER OF PAIRED, ISOFORM B-RELATED"/>
    <property type="match status" value="1"/>
</dbReference>
<reference evidence="1" key="1">
    <citation type="journal article" date="2022" name="bioRxiv">
        <title>Genomics of Preaxostyla Flagellates Illuminates Evolutionary Transitions and the Path Towards Mitochondrial Loss.</title>
        <authorList>
            <person name="Novak L.V.F."/>
            <person name="Treitli S.C."/>
            <person name="Pyrih J."/>
            <person name="Halakuc P."/>
            <person name="Pipaliya S.V."/>
            <person name="Vacek V."/>
            <person name="Brzon O."/>
            <person name="Soukal P."/>
            <person name="Eme L."/>
            <person name="Dacks J.B."/>
            <person name="Karnkowska A."/>
            <person name="Elias M."/>
            <person name="Hampl V."/>
        </authorList>
    </citation>
    <scope>NUCLEOTIDE SEQUENCE</scope>
    <source>
        <strain evidence="1">RCP-MX</strain>
    </source>
</reference>
<dbReference type="EMBL" id="JAPMOS010000011">
    <property type="protein sequence ID" value="KAJ4460703.1"/>
    <property type="molecule type" value="Genomic_DNA"/>
</dbReference>
<dbReference type="Gene3D" id="3.80.10.10">
    <property type="entry name" value="Ribonuclease Inhibitor"/>
    <property type="match status" value="2"/>
</dbReference>
<evidence type="ECO:0000313" key="1">
    <source>
        <dbReference type="EMBL" id="KAJ4460703.1"/>
    </source>
</evidence>
<evidence type="ECO:0000313" key="2">
    <source>
        <dbReference type="Proteomes" id="UP001141327"/>
    </source>
</evidence>
<dbReference type="PANTHER" id="PTHR13318:SF190">
    <property type="entry name" value="PARTNER OF PAIRED, ISOFORM B"/>
    <property type="match status" value="1"/>
</dbReference>
<dbReference type="Proteomes" id="UP001141327">
    <property type="component" value="Unassembled WGS sequence"/>
</dbReference>
<comment type="caution">
    <text evidence="1">The sequence shown here is derived from an EMBL/GenBank/DDBJ whole genome shotgun (WGS) entry which is preliminary data.</text>
</comment>
<gene>
    <name evidence="1" type="ORF">PAPYR_2931</name>
</gene>
<dbReference type="SUPFAM" id="SSF52047">
    <property type="entry name" value="RNI-like"/>
    <property type="match status" value="1"/>
</dbReference>
<name>A0ABQ8UPF3_9EUKA</name>
<protein>
    <submittedName>
        <fullName evidence="1">Uncharacterized protein</fullName>
    </submittedName>
</protein>
<dbReference type="InterPro" id="IPR032675">
    <property type="entry name" value="LRR_dom_sf"/>
</dbReference>